<evidence type="ECO:0000313" key="1">
    <source>
        <dbReference type="EMBL" id="CAL5221971.1"/>
    </source>
</evidence>
<keyword evidence="2" id="KW-1185">Reference proteome</keyword>
<dbReference type="Gene3D" id="3.90.550.20">
    <property type="match status" value="1"/>
</dbReference>
<dbReference type="InterPro" id="IPR029044">
    <property type="entry name" value="Nucleotide-diphossugar_trans"/>
</dbReference>
<sequence>MYVYGGVYADLDFEALKPLDGLLHNSSLSLAMEGEGLNGDGNLRLANSILASSPGHPFWIHLLTNIIMTLNAKDAQQLAALHPIDVTGPDAVSRAHGEFSRVQGLPIDIVPTGVLVKGYAQQVDLATRPCIYQGEDKDVRFNKSACIAENAGAYTVTYWTGSWGGR</sequence>
<protein>
    <submittedName>
        <fullName evidence="1">G4253 protein</fullName>
    </submittedName>
</protein>
<evidence type="ECO:0000313" key="2">
    <source>
        <dbReference type="Proteomes" id="UP001497392"/>
    </source>
</evidence>
<name>A0ABP1FPX0_9CHLO</name>
<dbReference type="InterPro" id="IPR051706">
    <property type="entry name" value="Glycosyltransferase_domain"/>
</dbReference>
<organism evidence="1 2">
    <name type="scientific">Coccomyxa viridis</name>
    <dbReference type="NCBI Taxonomy" id="1274662"/>
    <lineage>
        <taxon>Eukaryota</taxon>
        <taxon>Viridiplantae</taxon>
        <taxon>Chlorophyta</taxon>
        <taxon>core chlorophytes</taxon>
        <taxon>Trebouxiophyceae</taxon>
        <taxon>Trebouxiophyceae incertae sedis</taxon>
        <taxon>Coccomyxaceae</taxon>
        <taxon>Coccomyxa</taxon>
    </lineage>
</organism>
<gene>
    <name evidence="1" type="primary">g4253</name>
    <name evidence="1" type="ORF">VP750_LOCUS3630</name>
</gene>
<dbReference type="Proteomes" id="UP001497392">
    <property type="component" value="Unassembled WGS sequence"/>
</dbReference>
<proteinExistence type="predicted"/>
<dbReference type="PANTHER" id="PTHR32385">
    <property type="entry name" value="MANNOSYL PHOSPHORYLINOSITOL CERAMIDE SYNTHASE"/>
    <property type="match status" value="1"/>
</dbReference>
<dbReference type="EMBL" id="CAXHTA020000006">
    <property type="protein sequence ID" value="CAL5221971.1"/>
    <property type="molecule type" value="Genomic_DNA"/>
</dbReference>
<dbReference type="PANTHER" id="PTHR32385:SF23">
    <property type="entry name" value="NUCLEOTIDE-DIPHOSPHO-SUGAR TRANSFERASE"/>
    <property type="match status" value="1"/>
</dbReference>
<accession>A0ABP1FPX0</accession>
<comment type="caution">
    <text evidence="1">The sequence shown here is derived from an EMBL/GenBank/DDBJ whole genome shotgun (WGS) entry which is preliminary data.</text>
</comment>
<dbReference type="SUPFAM" id="SSF53448">
    <property type="entry name" value="Nucleotide-diphospho-sugar transferases"/>
    <property type="match status" value="1"/>
</dbReference>
<reference evidence="1 2" key="1">
    <citation type="submission" date="2024-06" db="EMBL/GenBank/DDBJ databases">
        <authorList>
            <person name="Kraege A."/>
            <person name="Thomma B."/>
        </authorList>
    </citation>
    <scope>NUCLEOTIDE SEQUENCE [LARGE SCALE GENOMIC DNA]</scope>
</reference>